<evidence type="ECO:0000256" key="1">
    <source>
        <dbReference type="SAM" id="Phobius"/>
    </source>
</evidence>
<keyword evidence="1" id="KW-1133">Transmembrane helix</keyword>
<keyword evidence="1" id="KW-0812">Transmembrane</keyword>
<evidence type="ECO:0000313" key="2">
    <source>
        <dbReference type="EMBL" id="AIQ59336.1"/>
    </source>
</evidence>
<feature type="transmembrane region" description="Helical" evidence="1">
    <location>
        <begin position="12"/>
        <end position="30"/>
    </location>
</feature>
<accession>A0A089LCW3</accession>
<dbReference type="AlphaFoldDB" id="A0A089LCW3"/>
<keyword evidence="1" id="KW-0472">Membrane</keyword>
<keyword evidence="3" id="KW-1185">Reference proteome</keyword>
<evidence type="ECO:0000313" key="3">
    <source>
        <dbReference type="Proteomes" id="UP000029518"/>
    </source>
</evidence>
<dbReference type="Proteomes" id="UP000029518">
    <property type="component" value="Chromosome"/>
</dbReference>
<sequence length="174" mass="19242">MNKFAGIGTSTVKYAILNFMLVITNLFLYASGPDGGGTGDREEGLYFYQLYMVCLLIGFVVYGVWSVTSGRHRKSIRGLTAVPVLLSSVCISGLLIYTVSKNKSLYDGVWLNDSGSDVLALNADFLIYLIYFLLLFAICISVLGIFSRNKLSILGLLLNLSLFYLHFHALAVWI</sequence>
<reference evidence="2" key="1">
    <citation type="submission" date="2014-08" db="EMBL/GenBank/DDBJ databases">
        <title>Comparative genomics of the Paenibacillus odorifer group.</title>
        <authorList>
            <person name="den Bakker H.C."/>
            <person name="Tsai Y.-C.Y.-C."/>
            <person name="Martin N."/>
            <person name="Korlach J."/>
            <person name="Wiedmann M."/>
        </authorList>
    </citation>
    <scope>NUCLEOTIDE SEQUENCE [LARGE SCALE GENOMIC DNA]</scope>
    <source>
        <strain evidence="2">DSM 13188</strain>
    </source>
</reference>
<gene>
    <name evidence="2" type="ORF">PBOR_22090</name>
</gene>
<organism evidence="2 3">
    <name type="scientific">Paenibacillus borealis</name>
    <dbReference type="NCBI Taxonomy" id="160799"/>
    <lineage>
        <taxon>Bacteria</taxon>
        <taxon>Bacillati</taxon>
        <taxon>Bacillota</taxon>
        <taxon>Bacilli</taxon>
        <taxon>Bacillales</taxon>
        <taxon>Paenibacillaceae</taxon>
        <taxon>Paenibacillus</taxon>
    </lineage>
</organism>
<dbReference type="EMBL" id="CP009285">
    <property type="protein sequence ID" value="AIQ59336.1"/>
    <property type="molecule type" value="Genomic_DNA"/>
</dbReference>
<dbReference type="OrthoDB" id="2663155at2"/>
<protein>
    <submittedName>
        <fullName evidence="2">Uncharacterized protein</fullName>
    </submittedName>
</protein>
<proteinExistence type="predicted"/>
<dbReference type="HOGENOM" id="CLU_1538552_0_0_9"/>
<feature type="transmembrane region" description="Helical" evidence="1">
    <location>
        <begin position="79"/>
        <end position="100"/>
    </location>
</feature>
<name>A0A089LCW3_PAEBO</name>
<dbReference type="KEGG" id="pbd:PBOR_22090"/>
<feature type="transmembrane region" description="Helical" evidence="1">
    <location>
        <begin position="153"/>
        <end position="173"/>
    </location>
</feature>
<dbReference type="RefSeq" id="WP_042215113.1">
    <property type="nucleotide sequence ID" value="NZ_CP009285.1"/>
</dbReference>
<feature type="transmembrane region" description="Helical" evidence="1">
    <location>
        <begin position="50"/>
        <end position="67"/>
    </location>
</feature>
<feature type="transmembrane region" description="Helical" evidence="1">
    <location>
        <begin position="125"/>
        <end position="146"/>
    </location>
</feature>